<keyword evidence="9" id="KW-0206">Cytoskeleton</keyword>
<proteinExistence type="inferred from homology"/>
<evidence type="ECO:0000256" key="7">
    <source>
        <dbReference type="ARBA" id="ARBA00023054"/>
    </source>
</evidence>
<evidence type="ECO:0000256" key="8">
    <source>
        <dbReference type="ARBA" id="ARBA00023175"/>
    </source>
</evidence>
<dbReference type="PROSITE" id="PS50005">
    <property type="entry name" value="TPR"/>
    <property type="match status" value="1"/>
</dbReference>
<comment type="caution">
    <text evidence="12">The sequence shown here is derived from an EMBL/GenBank/DDBJ whole genome shotgun (WGS) entry which is preliminary data.</text>
</comment>
<reference evidence="12 13" key="1">
    <citation type="submission" date="2021-03" db="EMBL/GenBank/DDBJ databases">
        <authorList>
            <person name="Grouzdev D.S."/>
        </authorList>
    </citation>
    <scope>NUCLEOTIDE SEQUENCE [LARGE SCALE GENOMIC DNA]</scope>
    <source>
        <strain evidence="12 13">M50-1</strain>
    </source>
</reference>
<dbReference type="Proteomes" id="UP001193081">
    <property type="component" value="Unassembled WGS sequence"/>
</dbReference>
<dbReference type="InterPro" id="IPR002151">
    <property type="entry name" value="Kinesin_light"/>
</dbReference>
<keyword evidence="3" id="KW-0963">Cytoplasm</keyword>
<dbReference type="RefSeq" id="WP_135480330.1">
    <property type="nucleotide sequence ID" value="NZ_SIJK02000051.1"/>
</dbReference>
<protein>
    <submittedName>
        <fullName evidence="12">Tetratricopeptide repeat protein</fullName>
    </submittedName>
</protein>
<feature type="repeat" description="TPR" evidence="10">
    <location>
        <begin position="21"/>
        <end position="54"/>
    </location>
</feature>
<dbReference type="Pfam" id="PF13374">
    <property type="entry name" value="TPR_10"/>
    <property type="match status" value="2"/>
</dbReference>
<evidence type="ECO:0000256" key="6">
    <source>
        <dbReference type="ARBA" id="ARBA00022803"/>
    </source>
</evidence>
<keyword evidence="7" id="KW-0175">Coiled coil</keyword>
<sequence length="165" mass="17944">LYARALDISERVLGPEHPATATSLNNLAINYYDQGDLATAERLMRRALQIRETRLGPDHPHTQGSRQSLAVMQQQRGRPATPQPSDPLERFAPLLAAIVTVANGDTGPQEAVTQALAQLEQNGWMLRGPVERIWAGERDLAALVAGLDEQDAALIERVLALIASP</sequence>
<dbReference type="Gene3D" id="1.25.40.10">
    <property type="entry name" value="Tetratricopeptide repeat domain"/>
    <property type="match status" value="1"/>
</dbReference>
<dbReference type="SUPFAM" id="SSF48452">
    <property type="entry name" value="TPR-like"/>
    <property type="match status" value="1"/>
</dbReference>
<organism evidence="12 13">
    <name type="scientific">Candidatus Chloroploca mongolica</name>
    <dbReference type="NCBI Taxonomy" id="2528176"/>
    <lineage>
        <taxon>Bacteria</taxon>
        <taxon>Bacillati</taxon>
        <taxon>Chloroflexota</taxon>
        <taxon>Chloroflexia</taxon>
        <taxon>Chloroflexales</taxon>
        <taxon>Chloroflexineae</taxon>
        <taxon>Oscillochloridaceae</taxon>
        <taxon>Candidatus Chloroploca</taxon>
    </lineage>
</organism>
<gene>
    <name evidence="12" type="ORF">EYB53_020020</name>
</gene>
<comment type="similarity">
    <text evidence="2">Belongs to the kinesin light chain family.</text>
</comment>
<evidence type="ECO:0000256" key="4">
    <source>
        <dbReference type="ARBA" id="ARBA00022701"/>
    </source>
</evidence>
<feature type="compositionally biased region" description="Polar residues" evidence="11">
    <location>
        <begin position="62"/>
        <end position="76"/>
    </location>
</feature>
<dbReference type="InterPro" id="IPR019734">
    <property type="entry name" value="TPR_rpt"/>
</dbReference>
<feature type="region of interest" description="Disordered" evidence="11">
    <location>
        <begin position="54"/>
        <end position="87"/>
    </location>
</feature>
<evidence type="ECO:0000256" key="5">
    <source>
        <dbReference type="ARBA" id="ARBA00022737"/>
    </source>
</evidence>
<evidence type="ECO:0000313" key="12">
    <source>
        <dbReference type="EMBL" id="MBP1468015.1"/>
    </source>
</evidence>
<dbReference type="EMBL" id="SIJK02000051">
    <property type="protein sequence ID" value="MBP1468015.1"/>
    <property type="molecule type" value="Genomic_DNA"/>
</dbReference>
<feature type="non-terminal residue" evidence="12">
    <location>
        <position position="1"/>
    </location>
</feature>
<evidence type="ECO:0000256" key="3">
    <source>
        <dbReference type="ARBA" id="ARBA00022490"/>
    </source>
</evidence>
<keyword evidence="4" id="KW-0493">Microtubule</keyword>
<evidence type="ECO:0000256" key="10">
    <source>
        <dbReference type="PROSITE-ProRule" id="PRU00339"/>
    </source>
</evidence>
<keyword evidence="8" id="KW-0505">Motor protein</keyword>
<evidence type="ECO:0000256" key="2">
    <source>
        <dbReference type="ARBA" id="ARBA00009622"/>
    </source>
</evidence>
<dbReference type="InterPro" id="IPR011990">
    <property type="entry name" value="TPR-like_helical_dom_sf"/>
</dbReference>
<comment type="subcellular location">
    <subcellularLocation>
        <location evidence="1">Cytoplasm</location>
        <location evidence="1">Cytoskeleton</location>
    </subcellularLocation>
</comment>
<keyword evidence="6 10" id="KW-0802">TPR repeat</keyword>
<evidence type="ECO:0000313" key="13">
    <source>
        <dbReference type="Proteomes" id="UP001193081"/>
    </source>
</evidence>
<evidence type="ECO:0000256" key="1">
    <source>
        <dbReference type="ARBA" id="ARBA00004245"/>
    </source>
</evidence>
<dbReference type="PANTHER" id="PTHR45783:SF3">
    <property type="entry name" value="KINESIN LIGHT CHAIN"/>
    <property type="match status" value="1"/>
</dbReference>
<evidence type="ECO:0000256" key="11">
    <source>
        <dbReference type="SAM" id="MobiDB-lite"/>
    </source>
</evidence>
<dbReference type="PANTHER" id="PTHR45783">
    <property type="entry name" value="KINESIN LIGHT CHAIN"/>
    <property type="match status" value="1"/>
</dbReference>
<name>A0ABS4DF20_9CHLR</name>
<accession>A0ABS4DF20</accession>
<keyword evidence="5" id="KW-0677">Repeat</keyword>
<evidence type="ECO:0000256" key="9">
    <source>
        <dbReference type="ARBA" id="ARBA00023212"/>
    </source>
</evidence>
<keyword evidence="13" id="KW-1185">Reference proteome</keyword>